<protein>
    <submittedName>
        <fullName evidence="1">Uncharacterized protein</fullName>
    </submittedName>
</protein>
<sequence length="85" mass="9484">MPQPNAIAKKTQVIDVLKRDYFLIIPELVRNWTADQHEKNRLSRSLAAFEIANLADITTAQTASSIINGENDNGIDAIELEGLYD</sequence>
<name>A0ABR8CAQ6_9CYAN</name>
<comment type="caution">
    <text evidence="1">The sequence shown here is derived from an EMBL/GenBank/DDBJ whole genome shotgun (WGS) entry which is preliminary data.</text>
</comment>
<reference evidence="1 2" key="1">
    <citation type="journal article" date="2020" name="ISME J.">
        <title>Comparative genomics reveals insights into cyanobacterial evolution and habitat adaptation.</title>
        <authorList>
            <person name="Chen M.Y."/>
            <person name="Teng W.K."/>
            <person name="Zhao L."/>
            <person name="Hu C.X."/>
            <person name="Zhou Y.K."/>
            <person name="Han B.P."/>
            <person name="Song L.R."/>
            <person name="Shu W.S."/>
        </authorList>
    </citation>
    <scope>NUCLEOTIDE SEQUENCE [LARGE SCALE GENOMIC DNA]</scope>
    <source>
        <strain evidence="1 2">FACHB-1050</strain>
    </source>
</reference>
<organism evidence="1 2">
    <name type="scientific">Phormidium tenue FACHB-1050</name>
    <dbReference type="NCBI Taxonomy" id="2692857"/>
    <lineage>
        <taxon>Bacteria</taxon>
        <taxon>Bacillati</taxon>
        <taxon>Cyanobacteriota</taxon>
        <taxon>Cyanophyceae</taxon>
        <taxon>Oscillatoriophycideae</taxon>
        <taxon>Oscillatoriales</taxon>
        <taxon>Oscillatoriaceae</taxon>
        <taxon>Phormidium</taxon>
    </lineage>
</organism>
<dbReference type="RefSeq" id="WP_190578109.1">
    <property type="nucleotide sequence ID" value="NZ_CAWPQU010000005.1"/>
</dbReference>
<dbReference type="EMBL" id="JACJQY010000013">
    <property type="protein sequence ID" value="MBD2317255.1"/>
    <property type="molecule type" value="Genomic_DNA"/>
</dbReference>
<dbReference type="Proteomes" id="UP000618445">
    <property type="component" value="Unassembled WGS sequence"/>
</dbReference>
<evidence type="ECO:0000313" key="2">
    <source>
        <dbReference type="Proteomes" id="UP000618445"/>
    </source>
</evidence>
<evidence type="ECO:0000313" key="1">
    <source>
        <dbReference type="EMBL" id="MBD2317255.1"/>
    </source>
</evidence>
<proteinExistence type="predicted"/>
<gene>
    <name evidence="1" type="ORF">H6G05_10405</name>
</gene>
<accession>A0ABR8CAQ6</accession>
<keyword evidence="2" id="KW-1185">Reference proteome</keyword>